<dbReference type="InterPro" id="IPR023577">
    <property type="entry name" value="CYTH_domain"/>
</dbReference>
<dbReference type="SUPFAM" id="SSF55154">
    <property type="entry name" value="CYTH-like phosphatases"/>
    <property type="match status" value="1"/>
</dbReference>
<dbReference type="AlphaFoldDB" id="K1ZJ95"/>
<dbReference type="PROSITE" id="PS51707">
    <property type="entry name" value="CYTH"/>
    <property type="match status" value="1"/>
</dbReference>
<evidence type="ECO:0000313" key="2">
    <source>
        <dbReference type="EMBL" id="EKD44493.1"/>
    </source>
</evidence>
<name>K1ZJ95_9BACT</name>
<organism evidence="2">
    <name type="scientific">uncultured bacterium</name>
    <name type="common">gcode 4</name>
    <dbReference type="NCBI Taxonomy" id="1234023"/>
    <lineage>
        <taxon>Bacteria</taxon>
        <taxon>environmental samples</taxon>
    </lineage>
</organism>
<evidence type="ECO:0000259" key="1">
    <source>
        <dbReference type="PROSITE" id="PS51707"/>
    </source>
</evidence>
<gene>
    <name evidence="2" type="ORF">ACD_71C00118G0001</name>
</gene>
<comment type="caution">
    <text evidence="2">The sequence shown here is derived from an EMBL/GenBank/DDBJ whole genome shotgun (WGS) entry which is preliminary data.</text>
</comment>
<protein>
    <recommendedName>
        <fullName evidence="1">CYTH domain-containing protein</fullName>
    </recommendedName>
</protein>
<dbReference type="InterPro" id="IPR033469">
    <property type="entry name" value="CYTH-like_dom_sf"/>
</dbReference>
<feature type="domain" description="CYTH" evidence="1">
    <location>
        <begin position="20"/>
        <end position="193"/>
    </location>
</feature>
<accession>K1ZJ95</accession>
<dbReference type="EMBL" id="AMFJ01028849">
    <property type="protein sequence ID" value="EKD44493.1"/>
    <property type="molecule type" value="Genomic_DNA"/>
</dbReference>
<proteinExistence type="predicted"/>
<dbReference type="Gene3D" id="2.40.320.10">
    <property type="entry name" value="Hypothetical Protein Pfu-838710-001"/>
    <property type="match status" value="1"/>
</dbReference>
<reference evidence="2" key="1">
    <citation type="journal article" date="2012" name="Science">
        <title>Fermentation, hydrogen, and sulfur metabolism in multiple uncultivated bacterial phyla.</title>
        <authorList>
            <person name="Wrighton K.C."/>
            <person name="Thomas B.C."/>
            <person name="Sharon I."/>
            <person name="Miller C.S."/>
            <person name="Castelle C.J."/>
            <person name="VerBerkmoes N.C."/>
            <person name="Wilkins M.J."/>
            <person name="Hettich R.L."/>
            <person name="Lipton M.S."/>
            <person name="Williams K.H."/>
            <person name="Long P.E."/>
            <person name="Banfield J.F."/>
        </authorList>
    </citation>
    <scope>NUCLEOTIDE SEQUENCE [LARGE SCALE GENOMIC DNA]</scope>
</reference>
<sequence length="201" mass="23055">MQKFPKNKTIIFISLPMLHPPEVEAKILDTTEVQLLPRLTELGFKPYFEGILKAQWLINPANGEKIRIRQENNIVMVEHKAVAEGGSDQIKSRQETGFEARDFEAVIATLCKIGLEKAGQVSIKRRASYIRNLDSDRQVRLDFDTYSSLIGKSIPEFLEIESNSPEKVYETAEALGFQKSDCRNYGTQELFRHYYPNEDVK</sequence>